<dbReference type="SUPFAM" id="SSF75005">
    <property type="entry name" value="Arabinanase/levansucrase/invertase"/>
    <property type="match status" value="1"/>
</dbReference>
<dbReference type="Gene3D" id="2.115.10.20">
    <property type="entry name" value="Glycosyl hydrolase domain, family 43"/>
    <property type="match status" value="1"/>
</dbReference>
<proteinExistence type="predicted"/>
<dbReference type="EMBL" id="CAOJ01019866">
    <property type="protein sequence ID" value="CCO38245.1"/>
    <property type="molecule type" value="Genomic_DNA"/>
</dbReference>
<gene>
    <name evidence="1" type="ORF">BN14_12413</name>
</gene>
<organism evidence="1 2">
    <name type="scientific">Thanatephorus cucumeris (strain AG1-IB / isolate 7/3/14)</name>
    <name type="common">Lettuce bottom rot fungus</name>
    <name type="synonym">Rhizoctonia solani</name>
    <dbReference type="NCBI Taxonomy" id="1108050"/>
    <lineage>
        <taxon>Eukaryota</taxon>
        <taxon>Fungi</taxon>
        <taxon>Dikarya</taxon>
        <taxon>Basidiomycota</taxon>
        <taxon>Agaricomycotina</taxon>
        <taxon>Agaricomycetes</taxon>
        <taxon>Cantharellales</taxon>
        <taxon>Ceratobasidiaceae</taxon>
        <taxon>Rhizoctonia</taxon>
        <taxon>Rhizoctonia solani AG-1</taxon>
    </lineage>
</organism>
<protein>
    <submittedName>
        <fullName evidence="1">Uncharacterized protein</fullName>
    </submittedName>
</protein>
<evidence type="ECO:0000313" key="1">
    <source>
        <dbReference type="EMBL" id="CCO38245.1"/>
    </source>
</evidence>
<comment type="caution">
    <text evidence="1">The sequence shown here is derived from an EMBL/GenBank/DDBJ whole genome shotgun (WGS) entry which is preliminary data.</text>
</comment>
<evidence type="ECO:0000313" key="2">
    <source>
        <dbReference type="Proteomes" id="UP000012065"/>
    </source>
</evidence>
<dbReference type="HOGENOM" id="CLU_2777673_0_0_1"/>
<dbReference type="InterPro" id="IPR023296">
    <property type="entry name" value="Glyco_hydro_beta-prop_sf"/>
</dbReference>
<sequence length="69" mass="7373">MGTGYSLGSLELTGSNPLSASSWTKYNNGPIFKAAFGNYAPGHNGFFTAPSGNVYNVSYTQVLPQYPVY</sequence>
<name>M5CFS6_THACB</name>
<reference evidence="1 2" key="1">
    <citation type="journal article" date="2013" name="J. Biotechnol.">
        <title>Establishment and interpretation of the genome sequence of the phytopathogenic fungus Rhizoctonia solani AG1-IB isolate 7/3/14.</title>
        <authorList>
            <person name="Wibberg D.W."/>
            <person name="Jelonek L.J."/>
            <person name="Rupp O.R."/>
            <person name="Hennig M.H."/>
            <person name="Eikmeyer F.E."/>
            <person name="Goesmann A.G."/>
            <person name="Hartmann A.H."/>
            <person name="Borriss R.B."/>
            <person name="Grosch R.G."/>
            <person name="Puehler A.P."/>
            <person name="Schlueter A.S."/>
        </authorList>
    </citation>
    <scope>NUCLEOTIDE SEQUENCE [LARGE SCALE GENOMIC DNA]</scope>
    <source>
        <strain evidence="2">AG1-IB / isolate 7/3/14</strain>
    </source>
</reference>
<dbReference type="Proteomes" id="UP000012065">
    <property type="component" value="Unassembled WGS sequence"/>
</dbReference>
<accession>M5CFS6</accession>
<dbReference type="AlphaFoldDB" id="M5CFS6"/>